<feature type="domain" description="Fatty acid desaturase" evidence="2">
    <location>
        <begin position="63"/>
        <end position="331"/>
    </location>
</feature>
<dbReference type="PANTHER" id="PTHR19353">
    <property type="entry name" value="FATTY ACID DESATURASE 2"/>
    <property type="match status" value="1"/>
</dbReference>
<evidence type="ECO:0000313" key="3">
    <source>
        <dbReference type="EMBL" id="MFB9097562.1"/>
    </source>
</evidence>
<protein>
    <submittedName>
        <fullName evidence="3">Fatty acid desaturase family protein</fullName>
    </submittedName>
</protein>
<dbReference type="InterPro" id="IPR005804">
    <property type="entry name" value="FA_desaturase_dom"/>
</dbReference>
<reference evidence="3 4" key="1">
    <citation type="submission" date="2024-09" db="EMBL/GenBank/DDBJ databases">
        <authorList>
            <person name="Sun Q."/>
            <person name="Mori K."/>
        </authorList>
    </citation>
    <scope>NUCLEOTIDE SEQUENCE [LARGE SCALE GENOMIC DNA]</scope>
    <source>
        <strain evidence="3 4">CECT 7955</strain>
    </source>
</reference>
<evidence type="ECO:0000313" key="4">
    <source>
        <dbReference type="Proteomes" id="UP001589607"/>
    </source>
</evidence>
<dbReference type="Proteomes" id="UP001589607">
    <property type="component" value="Unassembled WGS sequence"/>
</dbReference>
<feature type="transmembrane region" description="Helical" evidence="1">
    <location>
        <begin position="227"/>
        <end position="248"/>
    </location>
</feature>
<sequence>MNTSDSTNSALFVSTIQTRINDYFKENNCSIKSNWAMHLKIATGTLWWLLSYLVIVLLPLTKWEFFAVYLFHGMGHIFFSFNVGHDALHNAISKSKKINKFWSYSYDLLGVNTYMWRFMHHRGHHACLNIQGEDMSLETAGFFRLSSHEKRKKMHKYQHLYSFVIYGSYLFYYVFVKDYKYFFSKNNIHLKNKKHSRKEWVILFMGKFLYLSYMLFIPLYILPFSWYFIVFTFCVTLFMIGIIMSFTFQTTHIIDTTTYPKSKKEYENYVYHVFETTADYAANNPLANWFFGGLNVHVIHHLRSDICHIHYPALTRIVKATAKEFGVPYRENITIFDAGMAHLKQLKKLGTA</sequence>
<dbReference type="RefSeq" id="WP_236457513.1">
    <property type="nucleotide sequence ID" value="NZ_CBCSGE010000006.1"/>
</dbReference>
<keyword evidence="4" id="KW-1185">Reference proteome</keyword>
<keyword evidence="1" id="KW-0812">Transmembrane</keyword>
<gene>
    <name evidence="3" type="ORF">ACFFVF_13650</name>
</gene>
<accession>A0ABV5GQD0</accession>
<dbReference type="PANTHER" id="PTHR19353:SF19">
    <property type="entry name" value="DELTA(5) FATTY ACID DESATURASE C-RELATED"/>
    <property type="match status" value="1"/>
</dbReference>
<dbReference type="Pfam" id="PF00487">
    <property type="entry name" value="FA_desaturase"/>
    <property type="match status" value="1"/>
</dbReference>
<comment type="caution">
    <text evidence="3">The sequence shown here is derived from an EMBL/GenBank/DDBJ whole genome shotgun (WGS) entry which is preliminary data.</text>
</comment>
<proteinExistence type="predicted"/>
<name>A0ABV5GQD0_9FLAO</name>
<organism evidence="3 4">
    <name type="scientific">Flavobacterium jumunjinense</name>
    <dbReference type="NCBI Taxonomy" id="998845"/>
    <lineage>
        <taxon>Bacteria</taxon>
        <taxon>Pseudomonadati</taxon>
        <taxon>Bacteroidota</taxon>
        <taxon>Flavobacteriia</taxon>
        <taxon>Flavobacteriales</taxon>
        <taxon>Flavobacteriaceae</taxon>
        <taxon>Flavobacterium</taxon>
    </lineage>
</organism>
<evidence type="ECO:0000256" key="1">
    <source>
        <dbReference type="SAM" id="Phobius"/>
    </source>
</evidence>
<feature type="transmembrane region" description="Helical" evidence="1">
    <location>
        <begin position="160"/>
        <end position="179"/>
    </location>
</feature>
<feature type="transmembrane region" description="Helical" evidence="1">
    <location>
        <begin position="41"/>
        <end position="60"/>
    </location>
</feature>
<dbReference type="InterPro" id="IPR012171">
    <property type="entry name" value="Fatty_acid_desaturase"/>
</dbReference>
<evidence type="ECO:0000259" key="2">
    <source>
        <dbReference type="Pfam" id="PF00487"/>
    </source>
</evidence>
<keyword evidence="1" id="KW-1133">Transmembrane helix</keyword>
<dbReference type="EMBL" id="JBHMEY010000059">
    <property type="protein sequence ID" value="MFB9097562.1"/>
    <property type="molecule type" value="Genomic_DNA"/>
</dbReference>
<feature type="transmembrane region" description="Helical" evidence="1">
    <location>
        <begin position="200"/>
        <end position="221"/>
    </location>
</feature>
<keyword evidence="1" id="KW-0472">Membrane</keyword>